<proteinExistence type="predicted"/>
<dbReference type="OrthoDB" id="1348195at28211"/>
<protein>
    <submittedName>
        <fullName evidence="1">Uncharacterized protein</fullName>
    </submittedName>
</protein>
<name>A0A424FNV6_9HYPH</name>
<dbReference type="AlphaFoldDB" id="A0A424FNV6"/>
<reference evidence="1 2" key="1">
    <citation type="submission" date="2018-11" db="EMBL/GenBank/DDBJ databases">
        <title>Genome Analysis of Haplotype D of Candidatus Liberibacter Solanacearum.</title>
        <authorList>
            <person name="Katsir L."/>
            <person name="Ruan Z."/>
            <person name="Santos Garcia D."/>
            <person name="Piasezky A."/>
            <person name="Jiang J."/>
            <person name="Sela N."/>
            <person name="Freilich S."/>
            <person name="Bahar O."/>
        </authorList>
    </citation>
    <scope>NUCLEOTIDE SEQUENCE [LARGE SCALE GENOMIC DNA]</scope>
    <source>
        <strain evidence="2">haplotype D1</strain>
    </source>
</reference>
<dbReference type="EMBL" id="PKRU02000001">
    <property type="protein sequence ID" value="RPD37817.1"/>
    <property type="molecule type" value="Genomic_DNA"/>
</dbReference>
<evidence type="ECO:0000313" key="2">
    <source>
        <dbReference type="Proteomes" id="UP000236895"/>
    </source>
</evidence>
<organism evidence="1 2">
    <name type="scientific">Candidatus Liberibacter solanacearum</name>
    <dbReference type="NCBI Taxonomy" id="556287"/>
    <lineage>
        <taxon>Bacteria</taxon>
        <taxon>Pseudomonadati</taxon>
        <taxon>Pseudomonadota</taxon>
        <taxon>Alphaproteobacteria</taxon>
        <taxon>Hyphomicrobiales</taxon>
        <taxon>Rhizobiaceae</taxon>
        <taxon>Liberibacter</taxon>
    </lineage>
</organism>
<accession>A0A424FNV6</accession>
<dbReference type="Proteomes" id="UP000236895">
    <property type="component" value="Unassembled WGS sequence"/>
</dbReference>
<sequence length="86" mass="9412">MAGLEPALSCKEADFLTTTIFIATAFCLQCLWSGLSLHHNVLNALGAARPVSTPPLNNKIWLGISFAKAFPEFEQFYSIDFSMGTQ</sequence>
<dbReference type="RefSeq" id="WP_034441083.1">
    <property type="nucleotide sequence ID" value="NZ_CAXYJJ010000022.1"/>
</dbReference>
<comment type="caution">
    <text evidence="1">The sequence shown here is derived from an EMBL/GenBank/DDBJ whole genome shotgun (WGS) entry which is preliminary data.</text>
</comment>
<gene>
    <name evidence="1" type="ORF">C0030_000085</name>
</gene>
<evidence type="ECO:0000313" key="1">
    <source>
        <dbReference type="EMBL" id="RPD37817.1"/>
    </source>
</evidence>